<dbReference type="Gene3D" id="2.30.30.30">
    <property type="match status" value="2"/>
</dbReference>
<dbReference type="AlphaFoldDB" id="A0A9P7CUY8"/>
<dbReference type="SUPFAM" id="SSF50104">
    <property type="entry name" value="Translation proteins SH3-like domain"/>
    <property type="match status" value="1"/>
</dbReference>
<keyword evidence="3" id="KW-1185">Reference proteome</keyword>
<evidence type="ECO:0000313" key="2">
    <source>
        <dbReference type="EMBL" id="KAG1763985.1"/>
    </source>
</evidence>
<evidence type="ECO:0000313" key="3">
    <source>
        <dbReference type="Proteomes" id="UP000714275"/>
    </source>
</evidence>
<dbReference type="Proteomes" id="UP000714275">
    <property type="component" value="Unassembled WGS sequence"/>
</dbReference>
<dbReference type="InterPro" id="IPR008991">
    <property type="entry name" value="Translation_prot_SH3-like_sf"/>
</dbReference>
<gene>
    <name evidence="2" type="ORF">EV702DRAFT_1051525</name>
</gene>
<dbReference type="OrthoDB" id="2686102at2759"/>
<proteinExistence type="predicted"/>
<dbReference type="EMBL" id="JABBWD010000138">
    <property type="protein sequence ID" value="KAG1763985.1"/>
    <property type="molecule type" value="Genomic_DNA"/>
</dbReference>
<evidence type="ECO:0000256" key="1">
    <source>
        <dbReference type="SAM" id="MobiDB-lite"/>
    </source>
</evidence>
<reference evidence="2" key="1">
    <citation type="journal article" date="2020" name="New Phytol.">
        <title>Comparative genomics reveals dynamic genome evolution in host specialist ectomycorrhizal fungi.</title>
        <authorList>
            <person name="Lofgren L.A."/>
            <person name="Nguyen N.H."/>
            <person name="Vilgalys R."/>
            <person name="Ruytinx J."/>
            <person name="Liao H.L."/>
            <person name="Branco S."/>
            <person name="Kuo A."/>
            <person name="LaButti K."/>
            <person name="Lipzen A."/>
            <person name="Andreopoulos W."/>
            <person name="Pangilinan J."/>
            <person name="Riley R."/>
            <person name="Hundley H."/>
            <person name="Na H."/>
            <person name="Barry K."/>
            <person name="Grigoriev I.V."/>
            <person name="Stajich J.E."/>
            <person name="Kennedy P.G."/>
        </authorList>
    </citation>
    <scope>NUCLEOTIDE SEQUENCE</scope>
    <source>
        <strain evidence="2">DOB743</strain>
    </source>
</reference>
<dbReference type="InterPro" id="IPR014722">
    <property type="entry name" value="Rib_uL2_dom2"/>
</dbReference>
<comment type="caution">
    <text evidence="2">The sequence shown here is derived from an EMBL/GenBank/DDBJ whole genome shotgun (WGS) entry which is preliminary data.</text>
</comment>
<protein>
    <submittedName>
        <fullName evidence="2">Uncharacterized protein</fullName>
    </submittedName>
</protein>
<organism evidence="2 3">
    <name type="scientific">Suillus placidus</name>
    <dbReference type="NCBI Taxonomy" id="48579"/>
    <lineage>
        <taxon>Eukaryota</taxon>
        <taxon>Fungi</taxon>
        <taxon>Dikarya</taxon>
        <taxon>Basidiomycota</taxon>
        <taxon>Agaricomycotina</taxon>
        <taxon>Agaricomycetes</taxon>
        <taxon>Agaricomycetidae</taxon>
        <taxon>Boletales</taxon>
        <taxon>Suillineae</taxon>
        <taxon>Suillaceae</taxon>
        <taxon>Suillus</taxon>
    </lineage>
</organism>
<name>A0A9P7CUY8_9AGAM</name>
<feature type="region of interest" description="Disordered" evidence="1">
    <location>
        <begin position="322"/>
        <end position="345"/>
    </location>
</feature>
<accession>A0A9P7CUY8</accession>
<sequence>MSTRSASVHMEESVHIEKVSHEPLMFSISDLEWKFCVGDTVRVLDNTTVALQLKGKTGMVVQVDDDVVDVVDQSSDLEFTVAVDSLAMYIGDIRKQAPTITSINDDFPMKGDHIVVTEGFYGGKFRVVSKVNMLTRTLAFFSDSLNHHIWVPIRMTAFNPNPTAFNPNPTALRHTPEHGYDVVAGNIIQVVRGNLLRVSGTVLHVNLNDKTLMFKDMLRQEVTTSITYVARTHGRTDRDPMRHLLGKEVFIIHGPMKSYRGTLQSLSRDRCEVAVQGRKQEFMRAHVASWKGVLLTGVCLPLHQLREFLKLVGSSFVQLPHIAPPQTPRHSPHHSPPPDEPAPAVQGSVWDASIESLGLDRRPSPTKDNPWTFNETDREEHLLHPPDASASSAPSNPSSDWASYHNRIVDTVSLDHSSSREDWTKNKGMKVDPIPLRCLLLEPLVGKNKKFTLIRGDLLGSIHTTMTVRKDATDITTIEGKTFARADTLIYHTNWTLKGMPKHKEKIVWNMEVNPDAVTVHEILESEKSEWSMDVDEYIVTENIKLEGDSDECMDVDADAFTAVQAVVHSELFVGGKQMQETLQKYAKLSNFISTHTSQLLKAEQWRTAIEFDLPVTLVKLWGMKYDGDERRPKLAHSTMLLAMAIQWGTSHVTSPHHTQQYGKYMKAYLECIRDVFPGHSFRPNHHTCLHLHEFLLRYGPMHGWIIGGLQKTNTNQKIGELETTMLEMFCAAASVKAMLQEPGAPDVVNKAVEILQFRTDIGILHTVTQSIPYVSHNDANVVKAPVSDALRHILDKAVTHLNGNDYITEYKRLDIGGLQYSSWQDHDQVYFMLTATLAHRYGSTLKVVNWILLRDFGNPSSGDTNDDVHGLYNRLSIHTSKSPEYPMYNSAISPEQTKCTV</sequence>